<evidence type="ECO:0000313" key="2">
    <source>
        <dbReference type="EMBL" id="KAF2610815.1"/>
    </source>
</evidence>
<reference evidence="2" key="1">
    <citation type="submission" date="2019-12" db="EMBL/GenBank/DDBJ databases">
        <title>Genome sequencing and annotation of Brassica cretica.</title>
        <authorList>
            <person name="Studholme D.J."/>
            <person name="Sarris P.F."/>
        </authorList>
    </citation>
    <scope>NUCLEOTIDE SEQUENCE</scope>
    <source>
        <strain evidence="2">PFS-102/07</strain>
        <tissue evidence="2">Leaf</tissue>
    </source>
</reference>
<feature type="compositionally biased region" description="Basic and acidic residues" evidence="1">
    <location>
        <begin position="1"/>
        <end position="11"/>
    </location>
</feature>
<gene>
    <name evidence="2" type="ORF">F2Q70_00012042</name>
</gene>
<dbReference type="AlphaFoldDB" id="A0A8S9LTQ7"/>
<organism evidence="2">
    <name type="scientific">Brassica cretica</name>
    <name type="common">Mustard</name>
    <dbReference type="NCBI Taxonomy" id="69181"/>
    <lineage>
        <taxon>Eukaryota</taxon>
        <taxon>Viridiplantae</taxon>
        <taxon>Streptophyta</taxon>
        <taxon>Embryophyta</taxon>
        <taxon>Tracheophyta</taxon>
        <taxon>Spermatophyta</taxon>
        <taxon>Magnoliopsida</taxon>
        <taxon>eudicotyledons</taxon>
        <taxon>Gunneridae</taxon>
        <taxon>Pentapetalae</taxon>
        <taxon>rosids</taxon>
        <taxon>malvids</taxon>
        <taxon>Brassicales</taxon>
        <taxon>Brassicaceae</taxon>
        <taxon>Brassiceae</taxon>
        <taxon>Brassica</taxon>
    </lineage>
</organism>
<name>A0A8S9LTQ7_BRACR</name>
<dbReference type="EMBL" id="QGKY02000089">
    <property type="protein sequence ID" value="KAF2610815.1"/>
    <property type="molecule type" value="Genomic_DNA"/>
</dbReference>
<comment type="caution">
    <text evidence="2">The sequence shown here is derived from an EMBL/GenBank/DDBJ whole genome shotgun (WGS) entry which is preliminary data.</text>
</comment>
<accession>A0A8S9LTQ7</accession>
<feature type="region of interest" description="Disordered" evidence="1">
    <location>
        <begin position="1"/>
        <end position="26"/>
    </location>
</feature>
<sequence>MSIDYDNTRSIDDDDSMSIDTSDILSEDTNPKTLTFDIKVNVAHNMLYPDRDSPMYERRTKRSFDVGGTSAAPPPPPAHDQYPWQGEHEDEPFPLFDHFDDTRKVAKSAACRNRAIGEAWDDYDSILYNVWLKVSIEPTWFVDPDVVRALGIRSDLEDLFVELGMGNFATHPQILYPELVRQFMKASESVLTFFICGIRYRG</sequence>
<protein>
    <submittedName>
        <fullName evidence="2">Uncharacterized protein</fullName>
    </submittedName>
</protein>
<evidence type="ECO:0000256" key="1">
    <source>
        <dbReference type="SAM" id="MobiDB-lite"/>
    </source>
</evidence>
<proteinExistence type="predicted"/>